<dbReference type="AlphaFoldDB" id="A0AB39XY19"/>
<dbReference type="CDD" id="cd00827">
    <property type="entry name" value="init_cond_enzymes"/>
    <property type="match status" value="1"/>
</dbReference>
<reference evidence="3" key="1">
    <citation type="submission" date="2024-08" db="EMBL/GenBank/DDBJ databases">
        <authorList>
            <person name="Yu S.T."/>
        </authorList>
    </citation>
    <scope>NUCLEOTIDE SEQUENCE</scope>
    <source>
        <strain evidence="3">R33</strain>
    </source>
</reference>
<dbReference type="InterPro" id="IPR016039">
    <property type="entry name" value="Thiolase-like"/>
</dbReference>
<keyword evidence="1" id="KW-0808">Transferase</keyword>
<gene>
    <name evidence="3" type="ORF">AB5J51_07320</name>
</gene>
<dbReference type="EMBL" id="CP165727">
    <property type="protein sequence ID" value="XDV62765.1"/>
    <property type="molecule type" value="Genomic_DNA"/>
</dbReference>
<dbReference type="SUPFAM" id="SSF53901">
    <property type="entry name" value="Thiolase-like"/>
    <property type="match status" value="1"/>
</dbReference>
<evidence type="ECO:0000256" key="1">
    <source>
        <dbReference type="ARBA" id="ARBA00022679"/>
    </source>
</evidence>
<accession>A0AB39XY19</accession>
<dbReference type="InterPro" id="IPR013747">
    <property type="entry name" value="ACP_syn_III_C"/>
</dbReference>
<name>A0AB39XY19_9ACTN</name>
<dbReference type="Pfam" id="PF08541">
    <property type="entry name" value="ACP_syn_III_C"/>
    <property type="match status" value="1"/>
</dbReference>
<dbReference type="RefSeq" id="WP_136226396.1">
    <property type="nucleotide sequence ID" value="NZ_CP165727.1"/>
</dbReference>
<dbReference type="GO" id="GO:0016747">
    <property type="term" value="F:acyltransferase activity, transferring groups other than amino-acyl groups"/>
    <property type="evidence" value="ECO:0007669"/>
    <property type="project" value="UniProtKB-ARBA"/>
</dbReference>
<evidence type="ECO:0000313" key="3">
    <source>
        <dbReference type="EMBL" id="XDV62765.1"/>
    </source>
</evidence>
<evidence type="ECO:0000259" key="2">
    <source>
        <dbReference type="Pfam" id="PF08541"/>
    </source>
</evidence>
<organism evidence="3">
    <name type="scientific">Streptomyces sp. R33</name>
    <dbReference type="NCBI Taxonomy" id="3238629"/>
    <lineage>
        <taxon>Bacteria</taxon>
        <taxon>Bacillati</taxon>
        <taxon>Actinomycetota</taxon>
        <taxon>Actinomycetes</taxon>
        <taxon>Kitasatosporales</taxon>
        <taxon>Streptomycetaceae</taxon>
        <taxon>Streptomyces</taxon>
    </lineage>
</organism>
<protein>
    <submittedName>
        <fullName evidence="3">Ketoacyl-ACP synthase III family protein</fullName>
    </submittedName>
</protein>
<feature type="domain" description="Beta-ketoacyl-[acyl-carrier-protein] synthase III C-terminal" evidence="2">
    <location>
        <begin position="301"/>
        <end position="347"/>
    </location>
</feature>
<dbReference type="Gene3D" id="3.40.47.10">
    <property type="match status" value="2"/>
</dbReference>
<sequence length="351" mass="36879">MRPTEPVGIVTAGLWLPEGRSRASDAVAAGRLRERDAAALGHESVPDARAVAPPDAAVLAARGVLEAAGLEADELDVLAHAWMYYQGHDLWSPAHYVARRLDALRALPVGIQQVCNGGAAAMGLVMAWLASSDPAPAARPRLGLVTTGDRFAEPGFDRWAGDFGVAYGDAGTAVLLRRPAADGDVLLLRSVATIADPLLEEMHRGTDPFSPVARGHRDQVDMRATKRAYLRTYGTLPFTSSNRRAIRTVVSQALADGGMDGRDPRLTHVVLPRFGAKTLAESWIPVLAELVGGAQLLDLGRETGHLGAGDAVAGLADLVARGLPEPGSSALVFSAGAGFTWSCLLVESPAR</sequence>
<proteinExistence type="predicted"/>